<dbReference type="PANTHER" id="PTHR46023:SF6">
    <property type="entry name" value="LIPASE CLASS 3 FAMILY PROTEIN"/>
    <property type="match status" value="1"/>
</dbReference>
<dbReference type="Proteomes" id="UP000834106">
    <property type="component" value="Chromosome 6"/>
</dbReference>
<dbReference type="InterPro" id="IPR005592">
    <property type="entry name" value="Mono/diacylglycerol_lipase_N"/>
</dbReference>
<name>A0AAD2DQS6_9LAMI</name>
<proteinExistence type="predicted"/>
<evidence type="ECO:0000313" key="2">
    <source>
        <dbReference type="EMBL" id="CAI9763632.1"/>
    </source>
</evidence>
<dbReference type="AlphaFoldDB" id="A0AAD2DQS6"/>
<accession>A0AAD2DQS6</accession>
<dbReference type="EMBL" id="OU503041">
    <property type="protein sequence ID" value="CAI9763632.1"/>
    <property type="molecule type" value="Genomic_DNA"/>
</dbReference>
<gene>
    <name evidence="2" type="ORF">FPE_LOCUS11062</name>
</gene>
<organism evidence="2 3">
    <name type="scientific">Fraxinus pennsylvanica</name>
    <dbReference type="NCBI Taxonomy" id="56036"/>
    <lineage>
        <taxon>Eukaryota</taxon>
        <taxon>Viridiplantae</taxon>
        <taxon>Streptophyta</taxon>
        <taxon>Embryophyta</taxon>
        <taxon>Tracheophyta</taxon>
        <taxon>Spermatophyta</taxon>
        <taxon>Magnoliopsida</taxon>
        <taxon>eudicotyledons</taxon>
        <taxon>Gunneridae</taxon>
        <taxon>Pentapetalae</taxon>
        <taxon>asterids</taxon>
        <taxon>lamiids</taxon>
        <taxon>Lamiales</taxon>
        <taxon>Oleaceae</taxon>
        <taxon>Oleeae</taxon>
        <taxon>Fraxinus</taxon>
    </lineage>
</organism>
<protein>
    <recommendedName>
        <fullName evidence="1">Mono-/di-acylglycerol lipase N-terminal domain-containing protein</fullName>
    </recommendedName>
</protein>
<reference evidence="2" key="1">
    <citation type="submission" date="2023-05" db="EMBL/GenBank/DDBJ databases">
        <authorList>
            <person name="Huff M."/>
        </authorList>
    </citation>
    <scope>NUCLEOTIDE SEQUENCE</scope>
</reference>
<feature type="domain" description="Mono-/di-acylglycerol lipase N-terminal" evidence="1">
    <location>
        <begin position="68"/>
        <end position="117"/>
    </location>
</feature>
<dbReference type="GO" id="GO:0016042">
    <property type="term" value="P:lipid catabolic process"/>
    <property type="evidence" value="ECO:0007669"/>
    <property type="project" value="InterPro"/>
</dbReference>
<sequence length="120" mass="13467">MATAATMATGTVVLLYYVLSRRMATTTGTVVLLYYVLSWRMSSTLAEEDFVGGEYSRSKGRSVKKRLAQRPAQAPVTWIERISTLLETLGFTYSETLGKWPISDLAFGINYLIRRQVGIF</sequence>
<evidence type="ECO:0000259" key="1">
    <source>
        <dbReference type="Pfam" id="PF03893"/>
    </source>
</evidence>
<dbReference type="Pfam" id="PF03893">
    <property type="entry name" value="Lipase3_N"/>
    <property type="match status" value="1"/>
</dbReference>
<dbReference type="PANTHER" id="PTHR46023">
    <property type="entry name" value="LIPASE CLASS 3 PROTEIN-LIKE"/>
    <property type="match status" value="1"/>
</dbReference>
<keyword evidence="3" id="KW-1185">Reference proteome</keyword>
<evidence type="ECO:0000313" key="3">
    <source>
        <dbReference type="Proteomes" id="UP000834106"/>
    </source>
</evidence>